<dbReference type="Pfam" id="PF00128">
    <property type="entry name" value="Alpha-amylase"/>
    <property type="match status" value="1"/>
</dbReference>
<organism evidence="7 8">
    <name type="scientific">Agarivorans aestuarii</name>
    <dbReference type="NCBI Taxonomy" id="1563703"/>
    <lineage>
        <taxon>Bacteria</taxon>
        <taxon>Pseudomonadati</taxon>
        <taxon>Pseudomonadota</taxon>
        <taxon>Gammaproteobacteria</taxon>
        <taxon>Alteromonadales</taxon>
        <taxon>Alteromonadaceae</taxon>
        <taxon>Agarivorans</taxon>
    </lineage>
</organism>
<keyword evidence="2" id="KW-0378">Hydrolase</keyword>
<keyword evidence="8" id="KW-1185">Reference proteome</keyword>
<comment type="caution">
    <text evidence="7">The sequence shown here is derived from an EMBL/GenBank/DDBJ whole genome shotgun (WGS) entry which is preliminary data.</text>
</comment>
<sequence>MATKTQAGVSFPLGATYQGSGVNFSIFSKNATGVTLLLFKEVNSREPFAEYRLDPNTNKTDHYWHIFVEDLDVGTLYGFRVDGPWQPERGLRFDSSKVLLDPYAKITHFPDNYLRQVAARHGHVNTNQCIKGAVVDLRGFDWQGTQPIKRSLQDTVIYEMHVAGFTKHPSSGVAEHKRGTYAGVIEKIPYLKELGITAVELMPVQQFDLQDAPLSKQNYWGYSPINFFSPHTAYSSDKSVCGAFNEFRTMVRELHKAGIEVILDVVFNHTAEGGHDGPTLSMKGLQNDTYYMLENEKRWYSNYSGCGNTCNANHSVMRRMIRDALRFWVNEMHVDGFRFDLASVLARDSKGHVMKEPPLLWSIDSDPSLAGTKIIAEAWDAAGLYQVGEFVGDRWNEWNGKFRDDVRSFFRGDSGVTGKFASRLLGSPDIYYKENHSPQRSVNLVTAHDGFTLNDLVSYNDKHNLENGENNRDGDNHNISYNHGVEGPTLNPKINDLREQQMKNFFATLLLSLGTPMITMGDEVKRTQNGNNNAYCQDNELSWFDWRLVDKNQSLLRFVQEMIKLRRYDDVLEEKIHLSLSDVIHDANIEWHGVHQGQPDWSEHSHSIAVTLLDPYSKDRLYMVFNSYWEELEFEVPCIEGHWFTLVNTAAKPPEDVYDFKTAPMLETGSVKVAARSVMVFVANPQIEKRSEGV</sequence>
<dbReference type="InterPro" id="IPR013780">
    <property type="entry name" value="Glyco_hydro_b"/>
</dbReference>
<feature type="compositionally biased region" description="Basic and acidic residues" evidence="5">
    <location>
        <begin position="462"/>
        <end position="476"/>
    </location>
</feature>
<evidence type="ECO:0000256" key="2">
    <source>
        <dbReference type="ARBA" id="ARBA00022801"/>
    </source>
</evidence>
<keyword evidence="3" id="KW-0809">Transit peptide</keyword>
<evidence type="ECO:0000256" key="1">
    <source>
        <dbReference type="ARBA" id="ARBA00008061"/>
    </source>
</evidence>
<proteinExistence type="inferred from homology"/>
<dbReference type="InterPro" id="IPR004193">
    <property type="entry name" value="Glyco_hydro_13_N"/>
</dbReference>
<accession>A0ABU7G9S7</accession>
<dbReference type="SUPFAM" id="SSF81296">
    <property type="entry name" value="E set domains"/>
    <property type="match status" value="1"/>
</dbReference>
<dbReference type="Pfam" id="PF21156">
    <property type="entry name" value="ISOA1-3_C"/>
    <property type="match status" value="1"/>
</dbReference>
<reference evidence="8" key="1">
    <citation type="submission" date="2023-07" db="EMBL/GenBank/DDBJ databases">
        <title>Draft genome sequence of Agarivorans aestuarii strain ZMCS4, a CAZymes producing bacteria isolated from the marine brown algae Clodostephus spongiosus.</title>
        <authorList>
            <person name="Lorente B."/>
            <person name="Cabral C."/>
            <person name="Frias J."/>
            <person name="Faria J."/>
            <person name="Toubarro D."/>
        </authorList>
    </citation>
    <scope>NUCLEOTIDE SEQUENCE [LARGE SCALE GENOMIC DNA]</scope>
    <source>
        <strain evidence="8">ZMCS4</strain>
    </source>
</reference>
<dbReference type="Pfam" id="PF02922">
    <property type="entry name" value="CBM_48"/>
    <property type="match status" value="1"/>
</dbReference>
<evidence type="ECO:0000256" key="5">
    <source>
        <dbReference type="SAM" id="MobiDB-lite"/>
    </source>
</evidence>
<feature type="domain" description="Glycosyl hydrolase family 13 catalytic" evidence="6">
    <location>
        <begin position="159"/>
        <end position="566"/>
    </location>
</feature>
<evidence type="ECO:0000313" key="7">
    <source>
        <dbReference type="EMBL" id="MEE1676126.1"/>
    </source>
</evidence>
<dbReference type="Proteomes" id="UP001310248">
    <property type="component" value="Unassembled WGS sequence"/>
</dbReference>
<dbReference type="Gene3D" id="3.20.20.80">
    <property type="entry name" value="Glycosidases"/>
    <property type="match status" value="1"/>
</dbReference>
<evidence type="ECO:0000259" key="6">
    <source>
        <dbReference type="SMART" id="SM00642"/>
    </source>
</evidence>
<dbReference type="NCBIfam" id="TIGR02100">
    <property type="entry name" value="glgX_debranch"/>
    <property type="match status" value="1"/>
</dbReference>
<dbReference type="InterPro" id="IPR017853">
    <property type="entry name" value="GH"/>
</dbReference>
<feature type="region of interest" description="Disordered" evidence="5">
    <location>
        <begin position="462"/>
        <end position="485"/>
    </location>
</feature>
<dbReference type="RefSeq" id="WP_329776850.1">
    <property type="nucleotide sequence ID" value="NZ_JAYDYW010000017.1"/>
</dbReference>
<dbReference type="SUPFAM" id="SSF51445">
    <property type="entry name" value="(Trans)glycosidases"/>
    <property type="match status" value="1"/>
</dbReference>
<evidence type="ECO:0000256" key="3">
    <source>
        <dbReference type="ARBA" id="ARBA00022946"/>
    </source>
</evidence>
<dbReference type="Gene3D" id="2.60.40.10">
    <property type="entry name" value="Immunoglobulins"/>
    <property type="match status" value="1"/>
</dbReference>
<dbReference type="SUPFAM" id="SSF51011">
    <property type="entry name" value="Glycosyl hydrolase domain"/>
    <property type="match status" value="1"/>
</dbReference>
<dbReference type="InterPro" id="IPR014756">
    <property type="entry name" value="Ig_E-set"/>
</dbReference>
<dbReference type="CDD" id="cd11326">
    <property type="entry name" value="AmyAc_Glg_debranch"/>
    <property type="match status" value="1"/>
</dbReference>
<comment type="similarity">
    <text evidence="1">Belongs to the glycosyl hydrolase 13 family.</text>
</comment>
<dbReference type="CDD" id="cd02856">
    <property type="entry name" value="E_set_GDE_Isoamylase_N"/>
    <property type="match status" value="1"/>
</dbReference>
<dbReference type="Gene3D" id="2.60.40.1180">
    <property type="entry name" value="Golgi alpha-mannosidase II"/>
    <property type="match status" value="1"/>
</dbReference>
<dbReference type="SMART" id="SM00642">
    <property type="entry name" value="Aamy"/>
    <property type="match status" value="1"/>
</dbReference>
<dbReference type="PANTHER" id="PTHR43002">
    <property type="entry name" value="GLYCOGEN DEBRANCHING ENZYME"/>
    <property type="match status" value="1"/>
</dbReference>
<dbReference type="InterPro" id="IPR006047">
    <property type="entry name" value="GH13_cat_dom"/>
</dbReference>
<dbReference type="InterPro" id="IPR013783">
    <property type="entry name" value="Ig-like_fold"/>
</dbReference>
<evidence type="ECO:0000313" key="8">
    <source>
        <dbReference type="Proteomes" id="UP001310248"/>
    </source>
</evidence>
<evidence type="ECO:0000256" key="4">
    <source>
        <dbReference type="ARBA" id="ARBA00023295"/>
    </source>
</evidence>
<protein>
    <submittedName>
        <fullName evidence="7">Glycogen debranching protein GlgX</fullName>
    </submittedName>
</protein>
<dbReference type="EMBL" id="JAYDYW010000017">
    <property type="protein sequence ID" value="MEE1676126.1"/>
    <property type="molecule type" value="Genomic_DNA"/>
</dbReference>
<dbReference type="InterPro" id="IPR048650">
    <property type="entry name" value="ISOA1-3-like_C"/>
</dbReference>
<gene>
    <name evidence="7" type="primary">glgX</name>
    <name evidence="7" type="ORF">SNR37_001453</name>
</gene>
<keyword evidence="4" id="KW-0326">Glycosidase</keyword>
<dbReference type="InterPro" id="IPR011837">
    <property type="entry name" value="Glycogen_debranch_GlgX"/>
</dbReference>
<dbReference type="InterPro" id="IPR044505">
    <property type="entry name" value="GlgX_Isoamylase_N_E_set"/>
</dbReference>
<name>A0ABU7G9S7_9ALTE</name>